<gene>
    <name evidence="3" type="ORF">F5147DRAFT_528391</name>
</gene>
<keyword evidence="1" id="KW-0233">DNA recombination</keyword>
<dbReference type="GO" id="GO:0006310">
    <property type="term" value="P:DNA recombination"/>
    <property type="evidence" value="ECO:0007669"/>
    <property type="project" value="UniProtKB-KW"/>
</dbReference>
<name>A0A9P7F9Z7_9AGAM</name>
<dbReference type="InterPro" id="IPR010285">
    <property type="entry name" value="DNA_helicase_pif1-like_DEAD"/>
</dbReference>
<dbReference type="EMBL" id="JABBWM010000021">
    <property type="protein sequence ID" value="KAG2110209.1"/>
    <property type="molecule type" value="Genomic_DNA"/>
</dbReference>
<keyword evidence="1" id="KW-0347">Helicase</keyword>
<keyword evidence="1" id="KW-0227">DNA damage</keyword>
<feature type="domain" description="DNA helicase Pif1-like DEAD-box helicase" evidence="2">
    <location>
        <begin position="1"/>
        <end position="85"/>
    </location>
</feature>
<comment type="catalytic activity">
    <reaction evidence="1">
        <text>ATP + H2O = ADP + phosphate + H(+)</text>
        <dbReference type="Rhea" id="RHEA:13065"/>
        <dbReference type="ChEBI" id="CHEBI:15377"/>
        <dbReference type="ChEBI" id="CHEBI:15378"/>
        <dbReference type="ChEBI" id="CHEBI:30616"/>
        <dbReference type="ChEBI" id="CHEBI:43474"/>
        <dbReference type="ChEBI" id="CHEBI:456216"/>
        <dbReference type="EC" id="5.6.2.3"/>
    </reaction>
</comment>
<dbReference type="AlphaFoldDB" id="A0A9P7F9Z7"/>
<sequence length="148" mass="16947">PFGGMNIIFTGDFAQLSPVNGKQLYAHLNLRRCATTQGQKSIFGRLLWLSTYTVVLLMKIMCQSGSENERFVDCLTRLRQGKCTLDDYQLLQTRVITTNAGHTDDCEWKDAPIIICDNESKDELNIRMMTAFAQRTGCTLHWYHCMDK</sequence>
<evidence type="ECO:0000313" key="3">
    <source>
        <dbReference type="EMBL" id="KAG2110209.1"/>
    </source>
</evidence>
<dbReference type="GeneID" id="64692302"/>
<dbReference type="OrthoDB" id="432234at2759"/>
<dbReference type="GO" id="GO:0016787">
    <property type="term" value="F:hydrolase activity"/>
    <property type="evidence" value="ECO:0007669"/>
    <property type="project" value="UniProtKB-KW"/>
</dbReference>
<keyword evidence="4" id="KW-1185">Reference proteome</keyword>
<feature type="non-terminal residue" evidence="3">
    <location>
        <position position="1"/>
    </location>
</feature>
<dbReference type="GO" id="GO:0000723">
    <property type="term" value="P:telomere maintenance"/>
    <property type="evidence" value="ECO:0007669"/>
    <property type="project" value="InterPro"/>
</dbReference>
<dbReference type="GO" id="GO:0043139">
    <property type="term" value="F:5'-3' DNA helicase activity"/>
    <property type="evidence" value="ECO:0007669"/>
    <property type="project" value="UniProtKB-EC"/>
</dbReference>
<reference evidence="3" key="1">
    <citation type="journal article" date="2020" name="New Phytol.">
        <title>Comparative genomics reveals dynamic genome evolution in host specialist ectomycorrhizal fungi.</title>
        <authorList>
            <person name="Lofgren L.A."/>
            <person name="Nguyen N.H."/>
            <person name="Vilgalys R."/>
            <person name="Ruytinx J."/>
            <person name="Liao H.L."/>
            <person name="Branco S."/>
            <person name="Kuo A."/>
            <person name="LaButti K."/>
            <person name="Lipzen A."/>
            <person name="Andreopoulos W."/>
            <person name="Pangilinan J."/>
            <person name="Riley R."/>
            <person name="Hundley H."/>
            <person name="Na H."/>
            <person name="Barry K."/>
            <person name="Grigoriev I.V."/>
            <person name="Stajich J.E."/>
            <person name="Kennedy P.G."/>
        </authorList>
    </citation>
    <scope>NUCLEOTIDE SEQUENCE</scope>
    <source>
        <strain evidence="3">FC423</strain>
    </source>
</reference>
<dbReference type="RefSeq" id="XP_041293887.1">
    <property type="nucleotide sequence ID" value="XM_041430043.1"/>
</dbReference>
<dbReference type="GO" id="GO:0005524">
    <property type="term" value="F:ATP binding"/>
    <property type="evidence" value="ECO:0007669"/>
    <property type="project" value="UniProtKB-KW"/>
</dbReference>
<keyword evidence="1" id="KW-0234">DNA repair</keyword>
<protein>
    <recommendedName>
        <fullName evidence="1">ATP-dependent DNA helicase</fullName>
        <ecNumber evidence="1">5.6.2.3</ecNumber>
    </recommendedName>
</protein>
<feature type="non-terminal residue" evidence="3">
    <location>
        <position position="148"/>
    </location>
</feature>
<organism evidence="3 4">
    <name type="scientific">Suillus discolor</name>
    <dbReference type="NCBI Taxonomy" id="1912936"/>
    <lineage>
        <taxon>Eukaryota</taxon>
        <taxon>Fungi</taxon>
        <taxon>Dikarya</taxon>
        <taxon>Basidiomycota</taxon>
        <taxon>Agaricomycotina</taxon>
        <taxon>Agaricomycetes</taxon>
        <taxon>Agaricomycetidae</taxon>
        <taxon>Boletales</taxon>
        <taxon>Suillineae</taxon>
        <taxon>Suillaceae</taxon>
        <taxon>Suillus</taxon>
    </lineage>
</organism>
<comment type="similarity">
    <text evidence="1">Belongs to the helicase family.</text>
</comment>
<accession>A0A9P7F9Z7</accession>
<dbReference type="Proteomes" id="UP000823399">
    <property type="component" value="Unassembled WGS sequence"/>
</dbReference>
<evidence type="ECO:0000256" key="1">
    <source>
        <dbReference type="RuleBase" id="RU363044"/>
    </source>
</evidence>
<comment type="cofactor">
    <cofactor evidence="1">
        <name>Mg(2+)</name>
        <dbReference type="ChEBI" id="CHEBI:18420"/>
    </cofactor>
</comment>
<comment type="caution">
    <text evidence="3">The sequence shown here is derived from an EMBL/GenBank/DDBJ whole genome shotgun (WGS) entry which is preliminary data.</text>
</comment>
<keyword evidence="1" id="KW-0067">ATP-binding</keyword>
<dbReference type="Pfam" id="PF05970">
    <property type="entry name" value="PIF1"/>
    <property type="match status" value="1"/>
</dbReference>
<keyword evidence="1" id="KW-0547">Nucleotide-binding</keyword>
<dbReference type="GO" id="GO:0006281">
    <property type="term" value="P:DNA repair"/>
    <property type="evidence" value="ECO:0007669"/>
    <property type="project" value="UniProtKB-KW"/>
</dbReference>
<proteinExistence type="inferred from homology"/>
<keyword evidence="1" id="KW-0378">Hydrolase</keyword>
<dbReference type="EC" id="5.6.2.3" evidence="1"/>
<evidence type="ECO:0000259" key="2">
    <source>
        <dbReference type="Pfam" id="PF05970"/>
    </source>
</evidence>
<evidence type="ECO:0000313" key="4">
    <source>
        <dbReference type="Proteomes" id="UP000823399"/>
    </source>
</evidence>